<organism evidence="2 3">
    <name type="scientific">Basidiobolus ranarum</name>
    <dbReference type="NCBI Taxonomy" id="34480"/>
    <lineage>
        <taxon>Eukaryota</taxon>
        <taxon>Fungi</taxon>
        <taxon>Fungi incertae sedis</taxon>
        <taxon>Zoopagomycota</taxon>
        <taxon>Entomophthoromycotina</taxon>
        <taxon>Basidiobolomycetes</taxon>
        <taxon>Basidiobolales</taxon>
        <taxon>Basidiobolaceae</taxon>
        <taxon>Basidiobolus</taxon>
    </lineage>
</organism>
<reference evidence="2 3" key="1">
    <citation type="submission" date="2023-04" db="EMBL/GenBank/DDBJ databases">
        <title>Genome of Basidiobolus ranarum AG-B5.</title>
        <authorList>
            <person name="Stajich J.E."/>
            <person name="Carter-House D."/>
            <person name="Gryganskyi A."/>
        </authorList>
    </citation>
    <scope>NUCLEOTIDE SEQUENCE [LARGE SCALE GENOMIC DNA]</scope>
    <source>
        <strain evidence="2 3">AG-B5</strain>
    </source>
</reference>
<dbReference type="EMBL" id="JASJQH010011624">
    <property type="protein sequence ID" value="KAK9663755.1"/>
    <property type="molecule type" value="Genomic_DNA"/>
</dbReference>
<dbReference type="PANTHER" id="PTHR45527">
    <property type="entry name" value="NONRIBOSOMAL PEPTIDE SYNTHETASE"/>
    <property type="match status" value="1"/>
</dbReference>
<evidence type="ECO:0000313" key="2">
    <source>
        <dbReference type="EMBL" id="KAK9663755.1"/>
    </source>
</evidence>
<gene>
    <name evidence="2" type="ORF">K7432_017958</name>
</gene>
<dbReference type="Proteomes" id="UP001479436">
    <property type="component" value="Unassembled WGS sequence"/>
</dbReference>
<sequence length="402" mass="44637">MTESNKSTVKPFENSGNRLELVQVDSNEVSEYPLGLCVESDDLALSYSLMFSKQLISLYHGEMLSRDFKFIFEGLVSTTTDTSLNDLSMDLSLKKVDFGYSAKSYPSAVMANTCLHHTFETQANLYSDRIAIQFGTSEYVTYEELNKRANQLAHYLMDLGVRPDSIVPLCLDKSVFLIVAMLAVLKAGGAYVPLDPNNPVERNLFILDETKAQVVVTLSHYKQRFSKQQLVLLDIDDGTVQQKAKENPVVNKLTASNLCYVMYTSGSTGIPKGVMVEHSAVLSFIHAFCEVFILTTQDSVLQFSNYTFDMSVIEIISPLLVGACVALAPMEILLSDLQGTINTMNVTSLALTPTIATYIDPSKVPSVKRVMFGGEMLTTDVRNSWLPYVQMKTLHVAMLENQ</sequence>
<dbReference type="PROSITE" id="PS00455">
    <property type="entry name" value="AMP_BINDING"/>
    <property type="match status" value="1"/>
</dbReference>
<evidence type="ECO:0000259" key="1">
    <source>
        <dbReference type="Pfam" id="PF00501"/>
    </source>
</evidence>
<keyword evidence="3" id="KW-1185">Reference proteome</keyword>
<comment type="caution">
    <text evidence="2">The sequence shown here is derived from an EMBL/GenBank/DDBJ whole genome shotgun (WGS) entry which is preliminary data.</text>
</comment>
<dbReference type="InterPro" id="IPR020845">
    <property type="entry name" value="AMP-binding_CS"/>
</dbReference>
<protein>
    <recommendedName>
        <fullName evidence="1">AMP-dependent synthetase/ligase domain-containing protein</fullName>
    </recommendedName>
</protein>
<dbReference type="Gene3D" id="3.40.50.980">
    <property type="match status" value="2"/>
</dbReference>
<name>A0ABR2VJS4_9FUNG</name>
<accession>A0ABR2VJS4</accession>
<dbReference type="InterPro" id="IPR000873">
    <property type="entry name" value="AMP-dep_synth/lig_dom"/>
</dbReference>
<evidence type="ECO:0000313" key="3">
    <source>
        <dbReference type="Proteomes" id="UP001479436"/>
    </source>
</evidence>
<proteinExistence type="predicted"/>
<dbReference type="Pfam" id="PF00501">
    <property type="entry name" value="AMP-binding"/>
    <property type="match status" value="1"/>
</dbReference>
<feature type="domain" description="AMP-dependent synthetase/ligase" evidence="1">
    <location>
        <begin position="119"/>
        <end position="387"/>
    </location>
</feature>
<dbReference type="SUPFAM" id="SSF56801">
    <property type="entry name" value="Acetyl-CoA synthetase-like"/>
    <property type="match status" value="1"/>
</dbReference>
<dbReference type="PANTHER" id="PTHR45527:SF1">
    <property type="entry name" value="FATTY ACID SYNTHASE"/>
    <property type="match status" value="1"/>
</dbReference>